<evidence type="ECO:0000313" key="3">
    <source>
        <dbReference type="Proteomes" id="UP000004095"/>
    </source>
</evidence>
<organism evidence="2 3">
    <name type="scientific">Microscilla marina ATCC 23134</name>
    <dbReference type="NCBI Taxonomy" id="313606"/>
    <lineage>
        <taxon>Bacteria</taxon>
        <taxon>Pseudomonadati</taxon>
        <taxon>Bacteroidota</taxon>
        <taxon>Cytophagia</taxon>
        <taxon>Cytophagales</taxon>
        <taxon>Microscillaceae</taxon>
        <taxon>Microscilla</taxon>
    </lineage>
</organism>
<name>A1ZXI8_MICM2</name>
<dbReference type="EMBL" id="AAWS01000104">
    <property type="protein sequence ID" value="EAY23866.1"/>
    <property type="molecule type" value="Genomic_DNA"/>
</dbReference>
<proteinExistence type="predicted"/>
<comment type="caution">
    <text evidence="2">The sequence shown here is derived from an EMBL/GenBank/DDBJ whole genome shotgun (WGS) entry which is preliminary data.</text>
</comment>
<dbReference type="eggNOG" id="COG3209">
    <property type="taxonomic scope" value="Bacteria"/>
</dbReference>
<protein>
    <submittedName>
        <fullName evidence="2">Uncharacterized protein</fullName>
    </submittedName>
</protein>
<evidence type="ECO:0000313" key="2">
    <source>
        <dbReference type="EMBL" id="EAY24863.1"/>
    </source>
</evidence>
<dbReference type="AlphaFoldDB" id="A1ZXI8"/>
<dbReference type="EMBL" id="AAWS01000059">
    <property type="protein sequence ID" value="EAY24863.1"/>
    <property type="molecule type" value="Genomic_DNA"/>
</dbReference>
<reference evidence="2 3" key="1">
    <citation type="submission" date="2007-01" db="EMBL/GenBank/DDBJ databases">
        <authorList>
            <person name="Haygood M."/>
            <person name="Podell S."/>
            <person name="Anderson C."/>
            <person name="Hopkinson B."/>
            <person name="Roe K."/>
            <person name="Barbeau K."/>
            <person name="Gaasterland T."/>
            <person name="Ferriera S."/>
            <person name="Johnson J."/>
            <person name="Kravitz S."/>
            <person name="Beeson K."/>
            <person name="Sutton G."/>
            <person name="Rogers Y.-H."/>
            <person name="Friedman R."/>
            <person name="Frazier M."/>
            <person name="Venter J.C."/>
        </authorList>
    </citation>
    <scope>NUCLEOTIDE SEQUENCE [LARGE SCALE GENOMIC DNA]</scope>
    <source>
        <strain evidence="2 3">ATCC 23134</strain>
    </source>
</reference>
<dbReference type="Proteomes" id="UP000004095">
    <property type="component" value="Unassembled WGS sequence"/>
</dbReference>
<accession>A1ZXI8</accession>
<evidence type="ECO:0000313" key="1">
    <source>
        <dbReference type="EMBL" id="EAY23866.1"/>
    </source>
</evidence>
<sequence>MIVYTFAIQMIWDNHFVYEYHYKDHLGNLRVAFREGEKKIYRADFEYFSVHQQAGIEYDEVVRVPHPMGNGYAAKLGGNTSSLGSWKTLKVSKGDQVSSEVYA</sequence>
<gene>
    <name evidence="1" type="ORF">M23134_01280</name>
    <name evidence="2" type="ORF">M23134_05838</name>
</gene>
<keyword evidence="3" id="KW-1185">Reference proteome</keyword>